<proteinExistence type="predicted"/>
<keyword evidence="1" id="KW-0812">Transmembrane</keyword>
<protein>
    <submittedName>
        <fullName evidence="2">Uncharacterized protein</fullName>
    </submittedName>
</protein>
<keyword evidence="3" id="KW-1185">Reference proteome</keyword>
<keyword evidence="1" id="KW-1133">Transmembrane helix</keyword>
<evidence type="ECO:0000313" key="3">
    <source>
        <dbReference type="Proteomes" id="UP000001514"/>
    </source>
</evidence>
<dbReference type="Proteomes" id="UP000001514">
    <property type="component" value="Unassembled WGS sequence"/>
</dbReference>
<gene>
    <name evidence="2" type="ORF">SELMODRAFT_428241</name>
</gene>
<dbReference type="GO" id="GO:0015245">
    <property type="term" value="F:fatty acid transmembrane transporter activity"/>
    <property type="evidence" value="ECO:0000318"/>
    <property type="project" value="GO_Central"/>
</dbReference>
<evidence type="ECO:0000256" key="1">
    <source>
        <dbReference type="SAM" id="Phobius"/>
    </source>
</evidence>
<feature type="transmembrane region" description="Helical" evidence="1">
    <location>
        <begin position="20"/>
        <end position="43"/>
    </location>
</feature>
<evidence type="ECO:0000313" key="2">
    <source>
        <dbReference type="EMBL" id="EFJ09211.1"/>
    </source>
</evidence>
<dbReference type="InParanoid" id="D8T271"/>
<accession>D8T271</accession>
<dbReference type="EMBL" id="GL377665">
    <property type="protein sequence ID" value="EFJ09211.1"/>
    <property type="molecule type" value="Genomic_DNA"/>
</dbReference>
<name>D8T271_SELML</name>
<sequence>MTWHPPRPQDQDPGTNWTIILAGSTLAWAIQVGLVLGGLLLMLSVSSLNAWKKGKSSMSYVQGQAAWESTPESVSTANAGFTRERRTILPRLPWDFNLEICPMLLPLRVALSASMVMVVGNQIINVVTTFLERRAADSYSSAYIPDLRGYICWQHAIKVGVRDSHSLRVASYYHGHDLLIKVPPATSKIYCLALSPREPLEHEEKFWYSNHKIVRKTWDKHEDFSAMRVALSTVITNLDTTRM</sequence>
<organism evidence="3">
    <name type="scientific">Selaginella moellendorffii</name>
    <name type="common">Spikemoss</name>
    <dbReference type="NCBI Taxonomy" id="88036"/>
    <lineage>
        <taxon>Eukaryota</taxon>
        <taxon>Viridiplantae</taxon>
        <taxon>Streptophyta</taxon>
        <taxon>Embryophyta</taxon>
        <taxon>Tracheophyta</taxon>
        <taxon>Lycopodiopsida</taxon>
        <taxon>Selaginellales</taxon>
        <taxon>Selaginellaceae</taxon>
        <taxon>Selaginella</taxon>
    </lineage>
</organism>
<dbReference type="KEGG" id="smo:SELMODRAFT_428241"/>
<keyword evidence="1" id="KW-0472">Membrane</keyword>
<dbReference type="AlphaFoldDB" id="D8T271"/>
<dbReference type="GO" id="GO:0015908">
    <property type="term" value="P:fatty acid transport"/>
    <property type="evidence" value="ECO:0000318"/>
    <property type="project" value="GO_Central"/>
</dbReference>
<dbReference type="GO" id="GO:0009706">
    <property type="term" value="C:chloroplast inner membrane"/>
    <property type="evidence" value="ECO:0000318"/>
    <property type="project" value="GO_Central"/>
</dbReference>
<dbReference type="HOGENOM" id="CLU_1144228_0_0_1"/>
<reference evidence="2 3" key="1">
    <citation type="journal article" date="2011" name="Science">
        <title>The Selaginella genome identifies genetic changes associated with the evolution of vascular plants.</title>
        <authorList>
            <person name="Banks J.A."/>
            <person name="Nishiyama T."/>
            <person name="Hasebe M."/>
            <person name="Bowman J.L."/>
            <person name="Gribskov M."/>
            <person name="dePamphilis C."/>
            <person name="Albert V.A."/>
            <person name="Aono N."/>
            <person name="Aoyama T."/>
            <person name="Ambrose B.A."/>
            <person name="Ashton N.W."/>
            <person name="Axtell M.J."/>
            <person name="Barker E."/>
            <person name="Barker M.S."/>
            <person name="Bennetzen J.L."/>
            <person name="Bonawitz N.D."/>
            <person name="Chapple C."/>
            <person name="Cheng C."/>
            <person name="Correa L.G."/>
            <person name="Dacre M."/>
            <person name="DeBarry J."/>
            <person name="Dreyer I."/>
            <person name="Elias M."/>
            <person name="Engstrom E.M."/>
            <person name="Estelle M."/>
            <person name="Feng L."/>
            <person name="Finet C."/>
            <person name="Floyd S.K."/>
            <person name="Frommer W.B."/>
            <person name="Fujita T."/>
            <person name="Gramzow L."/>
            <person name="Gutensohn M."/>
            <person name="Harholt J."/>
            <person name="Hattori M."/>
            <person name="Heyl A."/>
            <person name="Hirai T."/>
            <person name="Hiwatashi Y."/>
            <person name="Ishikawa M."/>
            <person name="Iwata M."/>
            <person name="Karol K.G."/>
            <person name="Koehler B."/>
            <person name="Kolukisaoglu U."/>
            <person name="Kubo M."/>
            <person name="Kurata T."/>
            <person name="Lalonde S."/>
            <person name="Li K."/>
            <person name="Li Y."/>
            <person name="Litt A."/>
            <person name="Lyons E."/>
            <person name="Manning G."/>
            <person name="Maruyama T."/>
            <person name="Michael T.P."/>
            <person name="Mikami K."/>
            <person name="Miyazaki S."/>
            <person name="Morinaga S."/>
            <person name="Murata T."/>
            <person name="Mueller-Roeber B."/>
            <person name="Nelson D.R."/>
            <person name="Obara M."/>
            <person name="Oguri Y."/>
            <person name="Olmstead R.G."/>
            <person name="Onodera N."/>
            <person name="Petersen B.L."/>
            <person name="Pils B."/>
            <person name="Prigge M."/>
            <person name="Rensing S.A."/>
            <person name="Riano-Pachon D.M."/>
            <person name="Roberts A.W."/>
            <person name="Sato Y."/>
            <person name="Scheller H.V."/>
            <person name="Schulz B."/>
            <person name="Schulz C."/>
            <person name="Shakirov E.V."/>
            <person name="Shibagaki N."/>
            <person name="Shinohara N."/>
            <person name="Shippen D.E."/>
            <person name="Soerensen I."/>
            <person name="Sotooka R."/>
            <person name="Sugimoto N."/>
            <person name="Sugita M."/>
            <person name="Sumikawa N."/>
            <person name="Tanurdzic M."/>
            <person name="Theissen G."/>
            <person name="Ulvskov P."/>
            <person name="Wakazuki S."/>
            <person name="Weng J.K."/>
            <person name="Willats W.W."/>
            <person name="Wipf D."/>
            <person name="Wolf P.G."/>
            <person name="Yang L."/>
            <person name="Zimmer A.D."/>
            <person name="Zhu Q."/>
            <person name="Mitros T."/>
            <person name="Hellsten U."/>
            <person name="Loque D."/>
            <person name="Otillar R."/>
            <person name="Salamov A."/>
            <person name="Schmutz J."/>
            <person name="Shapiro H."/>
            <person name="Lindquist E."/>
            <person name="Lucas S."/>
            <person name="Rokhsar D."/>
            <person name="Grigoriev I.V."/>
        </authorList>
    </citation>
    <scope>NUCLEOTIDE SEQUENCE [LARGE SCALE GENOMIC DNA]</scope>
</reference>
<dbReference type="Gramene" id="EFJ09211">
    <property type="protein sequence ID" value="EFJ09211"/>
    <property type="gene ID" value="SELMODRAFT_428241"/>
</dbReference>